<evidence type="ECO:0000313" key="2">
    <source>
        <dbReference type="EMBL" id="EMP32237.1"/>
    </source>
</evidence>
<accession>M7BVT4</accession>
<organism evidence="2 3">
    <name type="scientific">Chelonia mydas</name>
    <name type="common">Green sea-turtle</name>
    <name type="synonym">Chelonia agassizi</name>
    <dbReference type="NCBI Taxonomy" id="8469"/>
    <lineage>
        <taxon>Eukaryota</taxon>
        <taxon>Metazoa</taxon>
        <taxon>Chordata</taxon>
        <taxon>Craniata</taxon>
        <taxon>Vertebrata</taxon>
        <taxon>Euteleostomi</taxon>
        <taxon>Archelosauria</taxon>
        <taxon>Testudinata</taxon>
        <taxon>Testudines</taxon>
        <taxon>Cryptodira</taxon>
        <taxon>Durocryptodira</taxon>
        <taxon>Americhelydia</taxon>
        <taxon>Chelonioidea</taxon>
        <taxon>Cheloniidae</taxon>
        <taxon>Chelonia</taxon>
    </lineage>
</organism>
<dbReference type="AlphaFoldDB" id="M7BVT4"/>
<feature type="compositionally biased region" description="Basic and acidic residues" evidence="1">
    <location>
        <begin position="21"/>
        <end position="44"/>
    </location>
</feature>
<feature type="region of interest" description="Disordered" evidence="1">
    <location>
        <begin position="1"/>
        <end position="45"/>
    </location>
</feature>
<gene>
    <name evidence="2" type="ORF">UY3_10627</name>
</gene>
<reference evidence="3" key="1">
    <citation type="journal article" date="2013" name="Nat. Genet.">
        <title>The draft genomes of soft-shell turtle and green sea turtle yield insights into the development and evolution of the turtle-specific body plan.</title>
        <authorList>
            <person name="Wang Z."/>
            <person name="Pascual-Anaya J."/>
            <person name="Zadissa A."/>
            <person name="Li W."/>
            <person name="Niimura Y."/>
            <person name="Huang Z."/>
            <person name="Li C."/>
            <person name="White S."/>
            <person name="Xiong Z."/>
            <person name="Fang D."/>
            <person name="Wang B."/>
            <person name="Ming Y."/>
            <person name="Chen Y."/>
            <person name="Zheng Y."/>
            <person name="Kuraku S."/>
            <person name="Pignatelli M."/>
            <person name="Herrero J."/>
            <person name="Beal K."/>
            <person name="Nozawa M."/>
            <person name="Li Q."/>
            <person name="Wang J."/>
            <person name="Zhang H."/>
            <person name="Yu L."/>
            <person name="Shigenobu S."/>
            <person name="Wang J."/>
            <person name="Liu J."/>
            <person name="Flicek P."/>
            <person name="Searle S."/>
            <person name="Wang J."/>
            <person name="Kuratani S."/>
            <person name="Yin Y."/>
            <person name="Aken B."/>
            <person name="Zhang G."/>
            <person name="Irie N."/>
        </authorList>
    </citation>
    <scope>NUCLEOTIDE SEQUENCE [LARGE SCALE GENOMIC DNA]</scope>
</reference>
<proteinExistence type="predicted"/>
<protein>
    <submittedName>
        <fullName evidence="2">Uncharacterized protein</fullName>
    </submittedName>
</protein>
<sequence length="99" mass="10826">MKMKRMDLTAVFGVKSPRAQDQPKPENLHRNFSDPEPETNKPKSADLGCDIPGYNADQWGAVSPLPCNLGCLAMPCCFGLQPVLLIVSHQHAGYSQTCL</sequence>
<dbReference type="EMBL" id="KB541352">
    <property type="protein sequence ID" value="EMP32237.1"/>
    <property type="molecule type" value="Genomic_DNA"/>
</dbReference>
<evidence type="ECO:0000313" key="3">
    <source>
        <dbReference type="Proteomes" id="UP000031443"/>
    </source>
</evidence>
<name>M7BVT4_CHEMY</name>
<evidence type="ECO:0000256" key="1">
    <source>
        <dbReference type="SAM" id="MobiDB-lite"/>
    </source>
</evidence>
<dbReference type="Proteomes" id="UP000031443">
    <property type="component" value="Unassembled WGS sequence"/>
</dbReference>
<keyword evidence="3" id="KW-1185">Reference proteome</keyword>